<evidence type="ECO:0000313" key="2">
    <source>
        <dbReference type="Proteomes" id="UP000625210"/>
    </source>
</evidence>
<proteinExistence type="predicted"/>
<gene>
    <name evidence="1" type="ORF">GCM10011571_35450</name>
</gene>
<keyword evidence="2" id="KW-1185">Reference proteome</keyword>
<dbReference type="EMBL" id="BMHQ01000027">
    <property type="protein sequence ID" value="GGE30163.1"/>
    <property type="molecule type" value="Genomic_DNA"/>
</dbReference>
<reference evidence="1" key="2">
    <citation type="submission" date="2020-09" db="EMBL/GenBank/DDBJ databases">
        <authorList>
            <person name="Sun Q."/>
            <person name="Zhou Y."/>
        </authorList>
    </citation>
    <scope>NUCLEOTIDE SEQUENCE</scope>
    <source>
        <strain evidence="1">CGMCC 1.15179</strain>
    </source>
</reference>
<dbReference type="Proteomes" id="UP000625210">
    <property type="component" value="Unassembled WGS sequence"/>
</dbReference>
<sequence length="80" mass="9279">MTSSITNDQVYFIKAVRISMGICKRLTEYLLYSNTLVLEGYTCKLKWDYSLITSILRTRTKKQHFLRIISIGDVNNVALD</sequence>
<accession>A0A8J2VKL0</accession>
<evidence type="ECO:0000313" key="1">
    <source>
        <dbReference type="EMBL" id="GGE30163.1"/>
    </source>
</evidence>
<comment type="caution">
    <text evidence="1">The sequence shown here is derived from an EMBL/GenBank/DDBJ whole genome shotgun (WGS) entry which is preliminary data.</text>
</comment>
<name>A0A8J2VKL0_9BACL</name>
<reference evidence="1" key="1">
    <citation type="journal article" date="2014" name="Int. J. Syst. Evol. Microbiol.">
        <title>Complete genome sequence of Corynebacterium casei LMG S-19264T (=DSM 44701T), isolated from a smear-ripened cheese.</title>
        <authorList>
            <consortium name="US DOE Joint Genome Institute (JGI-PGF)"/>
            <person name="Walter F."/>
            <person name="Albersmeier A."/>
            <person name="Kalinowski J."/>
            <person name="Ruckert C."/>
        </authorList>
    </citation>
    <scope>NUCLEOTIDE SEQUENCE</scope>
    <source>
        <strain evidence="1">CGMCC 1.15179</strain>
    </source>
</reference>
<organism evidence="1 2">
    <name type="scientific">Marinithermofilum abyssi</name>
    <dbReference type="NCBI Taxonomy" id="1571185"/>
    <lineage>
        <taxon>Bacteria</taxon>
        <taxon>Bacillati</taxon>
        <taxon>Bacillota</taxon>
        <taxon>Bacilli</taxon>
        <taxon>Bacillales</taxon>
        <taxon>Thermoactinomycetaceae</taxon>
        <taxon>Marinithermofilum</taxon>
    </lineage>
</organism>
<protein>
    <submittedName>
        <fullName evidence="1">Uncharacterized protein</fullName>
    </submittedName>
</protein>
<dbReference type="AlphaFoldDB" id="A0A8J2VKL0"/>